<keyword evidence="2" id="KW-0808">Transferase</keyword>
<keyword evidence="2" id="KW-0418">Kinase</keyword>
<reference evidence="2 3" key="1">
    <citation type="journal article" date="2014" name="PLoS Genet.">
        <title>Phylogenetically driven sequencing of extremely halophilic archaea reveals strategies for static and dynamic osmo-response.</title>
        <authorList>
            <person name="Becker E.A."/>
            <person name="Seitzer P.M."/>
            <person name="Tritt A."/>
            <person name="Larsen D."/>
            <person name="Krusor M."/>
            <person name="Yao A.I."/>
            <person name="Wu D."/>
            <person name="Madern D."/>
            <person name="Eisen J.A."/>
            <person name="Darling A.E."/>
            <person name="Facciotti M.T."/>
        </authorList>
    </citation>
    <scope>NUCLEOTIDE SEQUENCE [LARGE SCALE GENOMIC DNA]</scope>
    <source>
        <strain evidence="2 3">DSM 10524</strain>
    </source>
</reference>
<evidence type="ECO:0000313" key="3">
    <source>
        <dbReference type="Proteomes" id="UP000011688"/>
    </source>
</evidence>
<dbReference type="RefSeq" id="WP_005560066.1">
    <property type="nucleotide sequence ID" value="NZ_AOIB01000043.1"/>
</dbReference>
<comment type="caution">
    <text evidence="2">The sequence shown here is derived from an EMBL/GenBank/DDBJ whole genome shotgun (WGS) entry which is preliminary data.</text>
</comment>
<name>L9WZ07_9EURY</name>
<gene>
    <name evidence="2" type="ORF">C491_21806</name>
</gene>
<dbReference type="EMBL" id="AOIB01000043">
    <property type="protein sequence ID" value="ELY53568.1"/>
    <property type="molecule type" value="Genomic_DNA"/>
</dbReference>
<dbReference type="PATRIC" id="fig|1227497.3.peg.4467"/>
<dbReference type="GO" id="GO:0000155">
    <property type="term" value="F:phosphorelay sensor kinase activity"/>
    <property type="evidence" value="ECO:0007669"/>
    <property type="project" value="InterPro"/>
</dbReference>
<dbReference type="InterPro" id="IPR003661">
    <property type="entry name" value="HisK_dim/P_dom"/>
</dbReference>
<dbReference type="STRING" id="1227497.C491_21806"/>
<protein>
    <submittedName>
        <fullName evidence="2">Histidine kinase</fullName>
    </submittedName>
</protein>
<sequence length="323" mass="33573">MNTSEDEQAALAYEFRRQLTGIQANAELLLDEAFGPLEPEQRDALEEIVASTGDVTTLAAHAFETEDPETVVPVDGESDADPQPHATDPDALEEITLGLAGTLGEQVAAQLERAGYAVRLVEPTTLLEAERAPTSLAIDCGVPTAGVLDSLASLAEASDSLSLLSTLETDASPAAFLGISGVLAPTATDKALEAALTAVDVAIDPRVGYVGDEADLPERLAKLGCEVVTPSAADDLESLALDRVDCLFLEATAVDRVDPTVLATVRAPSEGAQRPVVVVGTPPSSSSEEWVPTVGNRTFARKPPTSVDLAAELARALPAGDRE</sequence>
<dbReference type="CDD" id="cd00082">
    <property type="entry name" value="HisKA"/>
    <property type="match status" value="1"/>
</dbReference>
<dbReference type="Proteomes" id="UP000011688">
    <property type="component" value="Unassembled WGS sequence"/>
</dbReference>
<dbReference type="OrthoDB" id="170304at2157"/>
<dbReference type="eggNOG" id="arCOG07619">
    <property type="taxonomic scope" value="Archaea"/>
</dbReference>
<evidence type="ECO:0000313" key="2">
    <source>
        <dbReference type="EMBL" id="ELY53568.1"/>
    </source>
</evidence>
<feature type="region of interest" description="Disordered" evidence="1">
    <location>
        <begin position="65"/>
        <end position="89"/>
    </location>
</feature>
<dbReference type="AlphaFoldDB" id="L9WZ07"/>
<proteinExistence type="predicted"/>
<organism evidence="2 3">
    <name type="scientific">Natronococcus amylolyticus DSM 10524</name>
    <dbReference type="NCBI Taxonomy" id="1227497"/>
    <lineage>
        <taxon>Archaea</taxon>
        <taxon>Methanobacteriati</taxon>
        <taxon>Methanobacteriota</taxon>
        <taxon>Stenosarchaea group</taxon>
        <taxon>Halobacteria</taxon>
        <taxon>Halobacteriales</taxon>
        <taxon>Natrialbaceae</taxon>
        <taxon>Natronococcus</taxon>
    </lineage>
</organism>
<accession>L9WZ07</accession>
<evidence type="ECO:0000256" key="1">
    <source>
        <dbReference type="SAM" id="MobiDB-lite"/>
    </source>
</evidence>
<keyword evidence="3" id="KW-1185">Reference proteome</keyword>